<reference evidence="2 3" key="1">
    <citation type="submission" date="2019-08" db="EMBL/GenBank/DDBJ databases">
        <title>Hyperibacter terrae gen. nov., sp. nov. and Hyperibacter viscosus sp. nov., two new members in the family Rhodospirillaceae isolated from the rhizosphere of Hypericum perforatum.</title>
        <authorList>
            <person name="Noviana Z."/>
        </authorList>
    </citation>
    <scope>NUCLEOTIDE SEQUENCE [LARGE SCALE GENOMIC DNA]</scope>
    <source>
        <strain evidence="2 3">R5913</strain>
    </source>
</reference>
<dbReference type="Proteomes" id="UP000326202">
    <property type="component" value="Chromosome"/>
</dbReference>
<dbReference type="InterPro" id="IPR001054">
    <property type="entry name" value="A/G_cyclase"/>
</dbReference>
<dbReference type="KEGG" id="htq:FRZ44_51740"/>
<dbReference type="InterPro" id="IPR019734">
    <property type="entry name" value="TPR_rpt"/>
</dbReference>
<dbReference type="SUPFAM" id="SSF48452">
    <property type="entry name" value="TPR-like"/>
    <property type="match status" value="1"/>
</dbReference>
<dbReference type="SMART" id="SM00044">
    <property type="entry name" value="CYCc"/>
    <property type="match status" value="1"/>
</dbReference>
<dbReference type="InterPro" id="IPR050697">
    <property type="entry name" value="Adenylyl/Guanylyl_Cyclase_3/4"/>
</dbReference>
<dbReference type="GO" id="GO:0004016">
    <property type="term" value="F:adenylate cyclase activity"/>
    <property type="evidence" value="ECO:0007669"/>
    <property type="project" value="UniProtKB-ARBA"/>
</dbReference>
<dbReference type="Gene3D" id="3.40.50.10070">
    <property type="entry name" value="TolB, N-terminal domain"/>
    <property type="match status" value="1"/>
</dbReference>
<sequence>MAGERPKRRIAAILAADIVGYSRLMEQDESGTLATLKARRRSLLDPLVAHYQGRIFKVVGDGVLIEFASAVNAVQCAVDLQQGMAAANSDVSQDRQIVLRVGINLGDIMVEGADLYGEAVNIAARLEGIAEPGSILLSGTAYDHIKNKIKAGFDDLGPQSLKNITEPVRTYRVAALATDVAAPKAASEKPSIAVLPFTNMSGDPEQQYFSDGITEDIITELARFHSLLVIARNSSFQYRDKAIDVKRVGRELGARYIVEGSVRKIGSRIRITAQLVDAATGSHLWAEHYDRELQDIFAIQDEVVTTIIGRMVGQVETAGIGLLRRKRTENLAAYDYLLHGIECMSRYDIVGLEQALLMFRNAIALDPDFAQAYAKLSMVLVNDYWARAYGMLGAGTLRDEAIEAGKKAVALDSSDAQCHQALAHAYLCRRSFDLADYHLGMATRLNPNDSELVAHRAWFELCAGRPNEALAWLDQAVQLNPNPRTWYWELRGLALYHLRRYADALSAFERISSGPVYIDRFRAACHAQLGQLDEAHAIVAQALTRDPDFSLRQFALVEPYKSRADLDHMIDGMRKAGLPE</sequence>
<dbReference type="OrthoDB" id="9807521at2"/>
<dbReference type="GO" id="GO:0006171">
    <property type="term" value="P:cAMP biosynthetic process"/>
    <property type="evidence" value="ECO:0007669"/>
    <property type="project" value="TreeGrafter"/>
</dbReference>
<keyword evidence="3" id="KW-1185">Reference proteome</keyword>
<dbReference type="Gene3D" id="3.30.70.1230">
    <property type="entry name" value="Nucleotide cyclase"/>
    <property type="match status" value="1"/>
</dbReference>
<dbReference type="RefSeq" id="WP_151179881.1">
    <property type="nucleotide sequence ID" value="NZ_CP042906.1"/>
</dbReference>
<evidence type="ECO:0000313" key="3">
    <source>
        <dbReference type="Proteomes" id="UP000326202"/>
    </source>
</evidence>
<proteinExistence type="predicted"/>
<dbReference type="AlphaFoldDB" id="A0A5J6MRA7"/>
<dbReference type="PANTHER" id="PTHR43081">
    <property type="entry name" value="ADENYLATE CYCLASE, TERMINAL-DIFFERENTIATION SPECIFIC-RELATED"/>
    <property type="match status" value="1"/>
</dbReference>
<dbReference type="EMBL" id="CP042906">
    <property type="protein sequence ID" value="QEX19859.1"/>
    <property type="molecule type" value="Genomic_DNA"/>
</dbReference>
<evidence type="ECO:0000313" key="2">
    <source>
        <dbReference type="EMBL" id="QEX19859.1"/>
    </source>
</evidence>
<organism evidence="2 3">
    <name type="scientific">Hypericibacter terrae</name>
    <dbReference type="NCBI Taxonomy" id="2602015"/>
    <lineage>
        <taxon>Bacteria</taxon>
        <taxon>Pseudomonadati</taxon>
        <taxon>Pseudomonadota</taxon>
        <taxon>Alphaproteobacteria</taxon>
        <taxon>Rhodospirillales</taxon>
        <taxon>Dongiaceae</taxon>
        <taxon>Hypericibacter</taxon>
    </lineage>
</organism>
<feature type="domain" description="Guanylate cyclase" evidence="1">
    <location>
        <begin position="12"/>
        <end position="127"/>
    </location>
</feature>
<dbReference type="SUPFAM" id="SSF55073">
    <property type="entry name" value="Nucleotide cyclase"/>
    <property type="match status" value="1"/>
</dbReference>
<evidence type="ECO:0000259" key="1">
    <source>
        <dbReference type="PROSITE" id="PS50125"/>
    </source>
</evidence>
<accession>A0A5J6MRA7</accession>
<dbReference type="InterPro" id="IPR029787">
    <property type="entry name" value="Nucleotide_cyclase"/>
</dbReference>
<dbReference type="InterPro" id="IPR011990">
    <property type="entry name" value="TPR-like_helical_dom_sf"/>
</dbReference>
<protein>
    <submittedName>
        <fullName evidence="2">Adenylate class-3/4/guanylyl cyclase</fullName>
    </submittedName>
</protein>
<dbReference type="Gene3D" id="1.25.40.10">
    <property type="entry name" value="Tetratricopeptide repeat domain"/>
    <property type="match status" value="2"/>
</dbReference>
<dbReference type="CDD" id="cd07302">
    <property type="entry name" value="CHD"/>
    <property type="match status" value="1"/>
</dbReference>
<dbReference type="PROSITE" id="PS50125">
    <property type="entry name" value="GUANYLATE_CYCLASE_2"/>
    <property type="match status" value="1"/>
</dbReference>
<dbReference type="Pfam" id="PF00211">
    <property type="entry name" value="Guanylate_cyc"/>
    <property type="match status" value="1"/>
</dbReference>
<name>A0A5J6MRA7_9PROT</name>
<dbReference type="GO" id="GO:0035556">
    <property type="term" value="P:intracellular signal transduction"/>
    <property type="evidence" value="ECO:0007669"/>
    <property type="project" value="InterPro"/>
</dbReference>
<dbReference type="SMART" id="SM00028">
    <property type="entry name" value="TPR"/>
    <property type="match status" value="3"/>
</dbReference>
<dbReference type="SUPFAM" id="SSF52964">
    <property type="entry name" value="TolB, N-terminal domain"/>
    <property type="match status" value="1"/>
</dbReference>
<gene>
    <name evidence="2" type="ORF">FRZ44_51740</name>
</gene>
<dbReference type="PANTHER" id="PTHR43081:SF19">
    <property type="entry name" value="PH-SENSITIVE ADENYLATE CYCLASE RV1264"/>
    <property type="match status" value="1"/>
</dbReference>